<evidence type="ECO:0000256" key="1">
    <source>
        <dbReference type="SAM" id="MobiDB-lite"/>
    </source>
</evidence>
<dbReference type="AlphaFoldDB" id="A0A426ZXL4"/>
<organism evidence="2 3">
    <name type="scientific">Ensete ventricosum</name>
    <name type="common">Abyssinian banana</name>
    <name type="synonym">Musa ensete</name>
    <dbReference type="NCBI Taxonomy" id="4639"/>
    <lineage>
        <taxon>Eukaryota</taxon>
        <taxon>Viridiplantae</taxon>
        <taxon>Streptophyta</taxon>
        <taxon>Embryophyta</taxon>
        <taxon>Tracheophyta</taxon>
        <taxon>Spermatophyta</taxon>
        <taxon>Magnoliopsida</taxon>
        <taxon>Liliopsida</taxon>
        <taxon>Zingiberales</taxon>
        <taxon>Musaceae</taxon>
        <taxon>Ensete</taxon>
    </lineage>
</organism>
<name>A0A426ZXL4_ENSVE</name>
<reference evidence="2 3" key="1">
    <citation type="journal article" date="2014" name="Agronomy (Basel)">
        <title>A Draft Genome Sequence for Ensete ventricosum, the Drought-Tolerant Tree Against Hunger.</title>
        <authorList>
            <person name="Harrison J."/>
            <person name="Moore K.A."/>
            <person name="Paszkiewicz K."/>
            <person name="Jones T."/>
            <person name="Grant M."/>
            <person name="Ambacheew D."/>
            <person name="Muzemil S."/>
            <person name="Studholme D.J."/>
        </authorList>
    </citation>
    <scope>NUCLEOTIDE SEQUENCE [LARGE SCALE GENOMIC DNA]</scope>
</reference>
<comment type="caution">
    <text evidence="2">The sequence shown here is derived from an EMBL/GenBank/DDBJ whole genome shotgun (WGS) entry which is preliminary data.</text>
</comment>
<accession>A0A426ZXL4</accession>
<evidence type="ECO:0000313" key="2">
    <source>
        <dbReference type="EMBL" id="RRT68711.1"/>
    </source>
</evidence>
<gene>
    <name evidence="2" type="ORF">B296_00038070</name>
</gene>
<proteinExistence type="predicted"/>
<evidence type="ECO:0000313" key="3">
    <source>
        <dbReference type="Proteomes" id="UP000287651"/>
    </source>
</evidence>
<protein>
    <submittedName>
        <fullName evidence="2">Uncharacterized protein</fullName>
    </submittedName>
</protein>
<feature type="region of interest" description="Disordered" evidence="1">
    <location>
        <begin position="1"/>
        <end position="25"/>
    </location>
</feature>
<dbReference type="EMBL" id="AMZH03004609">
    <property type="protein sequence ID" value="RRT68711.1"/>
    <property type="molecule type" value="Genomic_DNA"/>
</dbReference>
<sequence length="122" mass="13725">MGTDPPENPEAQRPSPPRAAKPDGDAASETFFFKILIAPSMKIFFFSKDAKLSEEFKSIPNGKVDSDISIRLLEIQENEGQENVKSLSQNPFSWTIEDIDAPTGAKFGNCQEVQKFRVYRNR</sequence>
<dbReference type="Proteomes" id="UP000287651">
    <property type="component" value="Unassembled WGS sequence"/>
</dbReference>